<feature type="region of interest" description="Disordered" evidence="1">
    <location>
        <begin position="308"/>
        <end position="352"/>
    </location>
</feature>
<reference evidence="2 3" key="1">
    <citation type="journal article" date="2013" name="BMC Genomics">
        <title>Reconstruction of the lipid metabolism for the microalga Monoraphidium neglectum from its genome sequence reveals characteristics suitable for biofuel production.</title>
        <authorList>
            <person name="Bogen C."/>
            <person name="Al-Dilaimi A."/>
            <person name="Albersmeier A."/>
            <person name="Wichmann J."/>
            <person name="Grundmann M."/>
            <person name="Rupp O."/>
            <person name="Lauersen K.J."/>
            <person name="Blifernez-Klassen O."/>
            <person name="Kalinowski J."/>
            <person name="Goesmann A."/>
            <person name="Mussgnug J.H."/>
            <person name="Kruse O."/>
        </authorList>
    </citation>
    <scope>NUCLEOTIDE SEQUENCE [LARGE SCALE GENOMIC DNA]</scope>
    <source>
        <strain evidence="2 3">SAG 48.87</strain>
    </source>
</reference>
<dbReference type="RefSeq" id="XP_013906690.1">
    <property type="nucleotide sequence ID" value="XM_014051236.1"/>
</dbReference>
<organism evidence="2 3">
    <name type="scientific">Monoraphidium neglectum</name>
    <dbReference type="NCBI Taxonomy" id="145388"/>
    <lineage>
        <taxon>Eukaryota</taxon>
        <taxon>Viridiplantae</taxon>
        <taxon>Chlorophyta</taxon>
        <taxon>core chlorophytes</taxon>
        <taxon>Chlorophyceae</taxon>
        <taxon>CS clade</taxon>
        <taxon>Sphaeropleales</taxon>
        <taxon>Selenastraceae</taxon>
        <taxon>Monoraphidium</taxon>
    </lineage>
</organism>
<dbReference type="Proteomes" id="UP000054498">
    <property type="component" value="Unassembled WGS sequence"/>
</dbReference>
<dbReference type="OrthoDB" id="535134at2759"/>
<sequence>MFDQMLAAADAADVLSDGSGVDESNELYGGAADAAGASGTGAEAGRAGGAGFGTRQAKQRRSAAAAVKPWQACPCASGQPYKSCCQPYHSGAATPPTAPDLVRARVSALTLGLVPFLASTLHPDGDAAALLGGILRSDTRLLERRLRRRAALHARLKFRTLGMAHCEGDQPGTWVVAYVLEATAGGEDVAGERWTVMELCRRDGSRDDSQVDGAGGGQRDAGRWLYFGMTHEMPTLHDATAIVEIIQEHDPAALGMAAPAGGSGLQGRRRMFAQGPRRLGRRDSLGTAADGGREWFVDLATPEAVRRARQEAMAAAESSAGDGAGRRRRQRQGHGSSPWQAAAPEAQAVAAMAAQQGDDGVLDLDLYLEAMRRLGAPVGSV</sequence>
<name>A0A0D2NUB6_9CHLO</name>
<gene>
    <name evidence="2" type="ORF">MNEG_0286</name>
</gene>
<feature type="compositionally biased region" description="Low complexity" evidence="1">
    <location>
        <begin position="333"/>
        <end position="352"/>
    </location>
</feature>
<dbReference type="EMBL" id="KK100240">
    <property type="protein sequence ID" value="KIZ07671.1"/>
    <property type="molecule type" value="Genomic_DNA"/>
</dbReference>
<dbReference type="KEGG" id="mng:MNEG_0286"/>
<evidence type="ECO:0000256" key="1">
    <source>
        <dbReference type="SAM" id="MobiDB-lite"/>
    </source>
</evidence>
<keyword evidence="3" id="KW-1185">Reference proteome</keyword>
<dbReference type="AlphaFoldDB" id="A0A0D2NUB6"/>
<proteinExistence type="predicted"/>
<evidence type="ECO:0008006" key="4">
    <source>
        <dbReference type="Google" id="ProtNLM"/>
    </source>
</evidence>
<evidence type="ECO:0000313" key="2">
    <source>
        <dbReference type="EMBL" id="KIZ07671.1"/>
    </source>
</evidence>
<dbReference type="Gene3D" id="3.10.450.50">
    <property type="match status" value="1"/>
</dbReference>
<feature type="compositionally biased region" description="Low complexity" evidence="1">
    <location>
        <begin position="311"/>
        <end position="321"/>
    </location>
</feature>
<protein>
    <recommendedName>
        <fullName evidence="4">SEC-C motif domain protein</fullName>
    </recommendedName>
</protein>
<evidence type="ECO:0000313" key="3">
    <source>
        <dbReference type="Proteomes" id="UP000054498"/>
    </source>
</evidence>
<accession>A0A0D2NUB6</accession>
<dbReference type="GeneID" id="25726404"/>